<dbReference type="WBParaSite" id="JU765_v2.g18861.t1">
    <property type="protein sequence ID" value="JU765_v2.g18861.t1"/>
    <property type="gene ID" value="JU765_v2.g18861"/>
</dbReference>
<sequence>MTYNEDRTRVSSSSEDAEAVKRSMLSTIKKLQNETKLIFADAESALTAAKAVRMVSFKKEDVCQPDPIAHDYDVSDSKYDF</sequence>
<reference evidence="2" key="1">
    <citation type="submission" date="2022-11" db="UniProtKB">
        <authorList>
            <consortium name="WormBaseParasite"/>
        </authorList>
    </citation>
    <scope>IDENTIFICATION</scope>
</reference>
<dbReference type="Proteomes" id="UP000887576">
    <property type="component" value="Unplaced"/>
</dbReference>
<accession>A0AC34QRT1</accession>
<name>A0AC34QRT1_9BILA</name>
<evidence type="ECO:0000313" key="2">
    <source>
        <dbReference type="WBParaSite" id="JU765_v2.g18861.t1"/>
    </source>
</evidence>
<protein>
    <submittedName>
        <fullName evidence="2">Uncharacterized protein</fullName>
    </submittedName>
</protein>
<proteinExistence type="predicted"/>
<evidence type="ECO:0000313" key="1">
    <source>
        <dbReference type="Proteomes" id="UP000887576"/>
    </source>
</evidence>
<organism evidence="1 2">
    <name type="scientific">Panagrolaimus sp. JU765</name>
    <dbReference type="NCBI Taxonomy" id="591449"/>
    <lineage>
        <taxon>Eukaryota</taxon>
        <taxon>Metazoa</taxon>
        <taxon>Ecdysozoa</taxon>
        <taxon>Nematoda</taxon>
        <taxon>Chromadorea</taxon>
        <taxon>Rhabditida</taxon>
        <taxon>Tylenchina</taxon>
        <taxon>Panagrolaimomorpha</taxon>
        <taxon>Panagrolaimoidea</taxon>
        <taxon>Panagrolaimidae</taxon>
        <taxon>Panagrolaimus</taxon>
    </lineage>
</organism>